<dbReference type="PANTHER" id="PTHR10491:SF4">
    <property type="entry name" value="METHIONINE ADENOSYLTRANSFERASE 2 SUBUNIT BETA"/>
    <property type="match status" value="1"/>
</dbReference>
<evidence type="ECO:0000256" key="4">
    <source>
        <dbReference type="ARBA" id="ARBA00023002"/>
    </source>
</evidence>
<dbReference type="InterPro" id="IPR029903">
    <property type="entry name" value="RmlD-like-bd"/>
</dbReference>
<evidence type="ECO:0000256" key="3">
    <source>
        <dbReference type="ARBA" id="ARBA00022723"/>
    </source>
</evidence>
<dbReference type="EMBL" id="CENE01000026">
    <property type="protein sequence ID" value="CEQ42433.1"/>
    <property type="molecule type" value="Genomic_DNA"/>
</dbReference>
<evidence type="ECO:0000313" key="8">
    <source>
        <dbReference type="Proteomes" id="UP000243876"/>
    </source>
</evidence>
<name>A0A0D6ERG0_SPOSA</name>
<dbReference type="UniPathway" id="UPA00315">
    <property type="reaction ID" value="UER00080"/>
</dbReference>
<keyword evidence="5" id="KW-0408">Iron</keyword>
<dbReference type="CDD" id="cd05254">
    <property type="entry name" value="dTDP_HR_like_SDR_e"/>
    <property type="match status" value="1"/>
</dbReference>
<evidence type="ECO:0000256" key="2">
    <source>
        <dbReference type="ARBA" id="ARBA00022505"/>
    </source>
</evidence>
<keyword evidence="2" id="KW-0500">Molybdenum</keyword>
<dbReference type="Pfam" id="PF04321">
    <property type="entry name" value="RmlD_sub_bind"/>
    <property type="match status" value="1"/>
</dbReference>
<dbReference type="SUPFAM" id="SSF51735">
    <property type="entry name" value="NAD(P)-binding Rossmann-fold domains"/>
    <property type="match status" value="1"/>
</dbReference>
<proteinExistence type="predicted"/>
<dbReference type="InterPro" id="IPR036291">
    <property type="entry name" value="NAD(P)-bd_dom_sf"/>
</dbReference>
<evidence type="ECO:0000256" key="1">
    <source>
        <dbReference type="ARBA" id="ARBA00001924"/>
    </source>
</evidence>
<dbReference type="Gene3D" id="3.40.50.720">
    <property type="entry name" value="NAD(P)-binding Rossmann-like Domain"/>
    <property type="match status" value="1"/>
</dbReference>
<dbReference type="GO" id="GO:0006556">
    <property type="term" value="P:S-adenosylmethionine biosynthetic process"/>
    <property type="evidence" value="ECO:0007669"/>
    <property type="project" value="UniProtKB-UniPathway"/>
</dbReference>
<dbReference type="PROSITE" id="PS00559">
    <property type="entry name" value="MOLYBDOPTERIN_EUK"/>
    <property type="match status" value="1"/>
</dbReference>
<keyword evidence="8" id="KW-1185">Reference proteome</keyword>
<dbReference type="GO" id="GO:0043546">
    <property type="term" value="F:molybdopterin cofactor binding"/>
    <property type="evidence" value="ECO:0007669"/>
    <property type="project" value="InterPro"/>
</dbReference>
<comment type="cofactor">
    <cofactor evidence="1">
        <name>Mo-molybdopterin</name>
        <dbReference type="ChEBI" id="CHEBI:71302"/>
    </cofactor>
</comment>
<dbReference type="GO" id="GO:0048269">
    <property type="term" value="C:methionine adenosyltransferase complex"/>
    <property type="evidence" value="ECO:0007669"/>
    <property type="project" value="TreeGrafter"/>
</dbReference>
<dbReference type="InterPro" id="IPR005913">
    <property type="entry name" value="dTDP_dehydrorham_reduct"/>
</dbReference>
<keyword evidence="3" id="KW-0479">Metal-binding</keyword>
<dbReference type="AlphaFoldDB" id="A0A0D6ERG0"/>
<gene>
    <name evidence="7" type="primary">SPOSA6832_04238</name>
</gene>
<keyword evidence="4" id="KW-0560">Oxidoreductase</keyword>
<sequence>MTPFADVFDTTVRGTALTRACGDLVKLDLTDEMAVKALLEQYKPEVVIHCAAERRPDAVEQNPEEAKKLNIGASALLSRLSLAPSHPFTLIYISTDYVFDGHAPPSGYEPNDATNPTNLYGESKLSGEKAVLEGLGKGGKACSLRIPVLYGPASTPDESSINVLLEITRSAAQGKSVKMDNWATRYPTCVTDIGRVLVDLAAKSLTTPLPPVLHFSAQQLFTKYTICQLLAQLHSPPLELGENFISVDAGPQAGETVRPKDCHLSNHAIEELGIDTTTVDFAQWWKQWITSH</sequence>
<accession>A0A0D6ERG0</accession>
<organism evidence="7 8">
    <name type="scientific">Sporidiobolus salmonicolor</name>
    <name type="common">Yeast-like fungus</name>
    <name type="synonym">Sporobolomyces salmonicolor</name>
    <dbReference type="NCBI Taxonomy" id="5005"/>
    <lineage>
        <taxon>Eukaryota</taxon>
        <taxon>Fungi</taxon>
        <taxon>Dikarya</taxon>
        <taxon>Basidiomycota</taxon>
        <taxon>Pucciniomycotina</taxon>
        <taxon>Microbotryomycetes</taxon>
        <taxon>Sporidiobolales</taxon>
        <taxon>Sporidiobolaceae</taxon>
        <taxon>Sporobolomyces</taxon>
    </lineage>
</organism>
<feature type="domain" description="RmlD-like substrate binding" evidence="6">
    <location>
        <begin position="16"/>
        <end position="274"/>
    </location>
</feature>
<reference evidence="8" key="1">
    <citation type="submission" date="2015-02" db="EMBL/GenBank/DDBJ databases">
        <authorList>
            <person name="Gon?alves P."/>
        </authorList>
    </citation>
    <scope>NUCLEOTIDE SEQUENCE [LARGE SCALE GENOMIC DNA]</scope>
</reference>
<dbReference type="GO" id="GO:0016491">
    <property type="term" value="F:oxidoreductase activity"/>
    <property type="evidence" value="ECO:0007669"/>
    <property type="project" value="UniProtKB-KW"/>
</dbReference>
<dbReference type="GO" id="GO:0048270">
    <property type="term" value="F:methionine adenosyltransferase regulator activity"/>
    <property type="evidence" value="ECO:0007669"/>
    <property type="project" value="TreeGrafter"/>
</dbReference>
<protein>
    <submittedName>
        <fullName evidence="7">SPOSA6832_04238-mRNA-1:cds</fullName>
    </submittedName>
</protein>
<dbReference type="PANTHER" id="PTHR10491">
    <property type="entry name" value="DTDP-4-DEHYDRORHAMNOSE REDUCTASE"/>
    <property type="match status" value="1"/>
</dbReference>
<dbReference type="Proteomes" id="UP000243876">
    <property type="component" value="Unassembled WGS sequence"/>
</dbReference>
<evidence type="ECO:0000259" key="6">
    <source>
        <dbReference type="Pfam" id="PF04321"/>
    </source>
</evidence>
<dbReference type="InterPro" id="IPR022407">
    <property type="entry name" value="OxRdtase_Mopterin_BS"/>
</dbReference>
<dbReference type="GO" id="GO:0046872">
    <property type="term" value="F:metal ion binding"/>
    <property type="evidence" value="ECO:0007669"/>
    <property type="project" value="UniProtKB-KW"/>
</dbReference>
<evidence type="ECO:0000256" key="5">
    <source>
        <dbReference type="ARBA" id="ARBA00023004"/>
    </source>
</evidence>
<evidence type="ECO:0000313" key="7">
    <source>
        <dbReference type="EMBL" id="CEQ42433.1"/>
    </source>
</evidence>
<dbReference type="OrthoDB" id="6235964at2759"/>